<organism evidence="4 5">
    <name type="scientific">Trichomonascus ciferrii</name>
    <dbReference type="NCBI Taxonomy" id="44093"/>
    <lineage>
        <taxon>Eukaryota</taxon>
        <taxon>Fungi</taxon>
        <taxon>Dikarya</taxon>
        <taxon>Ascomycota</taxon>
        <taxon>Saccharomycotina</taxon>
        <taxon>Dipodascomycetes</taxon>
        <taxon>Dipodascales</taxon>
        <taxon>Trichomonascaceae</taxon>
        <taxon>Trichomonascus</taxon>
        <taxon>Trichomonascus ciferrii complex</taxon>
    </lineage>
</organism>
<dbReference type="PANTHER" id="PTHR31669:SF251">
    <property type="entry name" value="PROTEIN FAR1-RELATED SEQUENCE"/>
    <property type="match status" value="1"/>
</dbReference>
<dbReference type="VEuPathDB" id="FungiDB:TRICI_003477"/>
<keyword evidence="1" id="KW-0862">Zinc</keyword>
<protein>
    <recommendedName>
        <fullName evidence="3">SWIM-type domain-containing protein</fullName>
    </recommendedName>
</protein>
<keyword evidence="5" id="KW-1185">Reference proteome</keyword>
<evidence type="ECO:0000313" key="4">
    <source>
        <dbReference type="EMBL" id="KAA8912360.1"/>
    </source>
</evidence>
<evidence type="ECO:0000256" key="1">
    <source>
        <dbReference type="PROSITE-ProRule" id="PRU00325"/>
    </source>
</evidence>
<dbReference type="EMBL" id="SWFS01000256">
    <property type="protein sequence ID" value="KAA8912360.1"/>
    <property type="molecule type" value="Genomic_DNA"/>
</dbReference>
<gene>
    <name evidence="4" type="ORF">TRICI_003477</name>
</gene>
<accession>A0A642V3R9</accession>
<reference evidence="4" key="1">
    <citation type="journal article" date="2019" name="G3 (Bethesda)">
        <title>Genome Assemblies of Two Rare Opportunistic Yeast Pathogens: Diutina rugosa (syn. Candida rugosa) and Trichomonascus ciferrii (syn. Candida ciferrii).</title>
        <authorList>
            <person name="Mixao V."/>
            <person name="Saus E."/>
            <person name="Hansen A.P."/>
            <person name="Lass-Florl C."/>
            <person name="Gabaldon T."/>
        </authorList>
    </citation>
    <scope>NUCLEOTIDE SEQUENCE</scope>
    <source>
        <strain evidence="4">CBS 4856</strain>
    </source>
</reference>
<dbReference type="InterPro" id="IPR031052">
    <property type="entry name" value="FHY3/FAR1"/>
</dbReference>
<dbReference type="OrthoDB" id="2289207at2759"/>
<evidence type="ECO:0000256" key="2">
    <source>
        <dbReference type="SAM" id="MobiDB-lite"/>
    </source>
</evidence>
<evidence type="ECO:0000259" key="3">
    <source>
        <dbReference type="PROSITE" id="PS50966"/>
    </source>
</evidence>
<feature type="region of interest" description="Disordered" evidence="2">
    <location>
        <begin position="687"/>
        <end position="718"/>
    </location>
</feature>
<dbReference type="AlphaFoldDB" id="A0A642V3R9"/>
<sequence>MVKDAIVKTKNYDKFDIIVEREGGESQRVEVTDEKVPPDFDPSNPFQGANFVAKLLEPGTKELGFEDDKSAYVSSQVKASAVPSGMEALANFRGTPKPPLDRRDEEVVRMLVSKGELFQFCRILHASTKYIRKDQEKRAGTEWARLFKCYRGGGRASEVTEERYESGKRRRVSKKCGCTSTIRILKLLNDGRYVVLWRWRHNHPVGGEESDSSVRLSKPVKDYLVGQAIKSVRFSKIKRECQLKAQEDGFWAEVDKVNKGQYNYMRRQVLKNLSIKGGTILESLRAWKGWFEDKSFHVVFEENMETTIPSHSWYMAFVSPWQKKLLQEYGRIICLDTISGVAHGVTTEDSVMLCTIIVKDNTTGKEAPAGFMITNDEHGGSVKGWLNKLKGDLNLWPRHILIDCSDTQMNAVRSVYSSRETDIKFCFWYFINAVVGRLRGTKMSKDTQHQIAERLTNMVYAETKEDFNELWRKHLQEYGDPPRWIGYFPNPRDPQIDRWVRALGGTSFYDRLEMKNFVGRFDSELLNEYISSNHIRPDVLLYLLSSIILQSYHSRHILVAKGDAKRVRDEAEEKNLLHATTVIDDSRIDNMVRCIHGKTEVKSFDPNKTGTWYTVEAVGNHKYSCTCESYTYCVSRCKHIYLLLRKQSLLTSTPLDVVLDEIDQATDARDEITITEVNQNIIDQVSSDVRLEQQEPGTAETTMDLDGEPHLEIDQPMSPNEFHRQETSRAFEQYHTPPLQNASPEPDQTPGDLDPATDILEQPILNSQSSAQTQIQQQFLFRVAHQLSRLAQRWQAGELSETQVDAMGEVFEKLREVESLQQQLEGNY</sequence>
<keyword evidence="1" id="KW-0863">Zinc-finger</keyword>
<dbReference type="GO" id="GO:0006355">
    <property type="term" value="P:regulation of DNA-templated transcription"/>
    <property type="evidence" value="ECO:0007669"/>
    <property type="project" value="InterPro"/>
</dbReference>
<keyword evidence="1" id="KW-0479">Metal-binding</keyword>
<comment type="caution">
    <text evidence="4">The sequence shown here is derived from an EMBL/GenBank/DDBJ whole genome shotgun (WGS) entry which is preliminary data.</text>
</comment>
<name>A0A642V3R9_9ASCO</name>
<feature type="domain" description="SWIM-type" evidence="3">
    <location>
        <begin position="613"/>
        <end position="648"/>
    </location>
</feature>
<dbReference type="PANTHER" id="PTHR31669">
    <property type="entry name" value="PROTEIN FAR1-RELATED SEQUENCE 10-RELATED"/>
    <property type="match status" value="1"/>
</dbReference>
<evidence type="ECO:0000313" key="5">
    <source>
        <dbReference type="Proteomes" id="UP000761534"/>
    </source>
</evidence>
<dbReference type="GO" id="GO:0008270">
    <property type="term" value="F:zinc ion binding"/>
    <property type="evidence" value="ECO:0007669"/>
    <property type="project" value="UniProtKB-KW"/>
</dbReference>
<proteinExistence type="predicted"/>
<dbReference type="Proteomes" id="UP000761534">
    <property type="component" value="Unassembled WGS sequence"/>
</dbReference>
<dbReference type="PROSITE" id="PS50966">
    <property type="entry name" value="ZF_SWIM"/>
    <property type="match status" value="1"/>
</dbReference>
<dbReference type="InterPro" id="IPR007527">
    <property type="entry name" value="Znf_SWIM"/>
</dbReference>